<evidence type="ECO:0000313" key="2">
    <source>
        <dbReference type="Proteomes" id="UP000076584"/>
    </source>
</evidence>
<name>A0A161VYS3_COLIC</name>
<dbReference type="Proteomes" id="UP000076584">
    <property type="component" value="Unassembled WGS sequence"/>
</dbReference>
<dbReference type="EMBL" id="LFIW01002718">
    <property type="protein sequence ID" value="KZL63943.1"/>
    <property type="molecule type" value="Genomic_DNA"/>
</dbReference>
<reference evidence="1 2" key="1">
    <citation type="submission" date="2015-06" db="EMBL/GenBank/DDBJ databases">
        <title>Survival trade-offs in plant roots during colonization by closely related pathogenic and mutualistic fungi.</title>
        <authorList>
            <person name="Hacquard S."/>
            <person name="Kracher B."/>
            <person name="Hiruma K."/>
            <person name="Weinman A."/>
            <person name="Muench P."/>
            <person name="Garrido Oter R."/>
            <person name="Ver Loren van Themaat E."/>
            <person name="Dallerey J.-F."/>
            <person name="Damm U."/>
            <person name="Henrissat B."/>
            <person name="Lespinet O."/>
            <person name="Thon M."/>
            <person name="Kemen E."/>
            <person name="McHardy A.C."/>
            <person name="Schulze-Lefert P."/>
            <person name="O'Connell R.J."/>
        </authorList>
    </citation>
    <scope>NUCLEOTIDE SEQUENCE [LARGE SCALE GENOMIC DNA]</scope>
    <source>
        <strain evidence="1 2">MAFF 238704</strain>
    </source>
</reference>
<comment type="caution">
    <text evidence="1">The sequence shown here is derived from an EMBL/GenBank/DDBJ whole genome shotgun (WGS) entry which is preliminary data.</text>
</comment>
<organism evidence="1 2">
    <name type="scientific">Colletotrichum incanum</name>
    <name type="common">Soybean anthracnose fungus</name>
    <dbReference type="NCBI Taxonomy" id="1573173"/>
    <lineage>
        <taxon>Eukaryota</taxon>
        <taxon>Fungi</taxon>
        <taxon>Dikarya</taxon>
        <taxon>Ascomycota</taxon>
        <taxon>Pezizomycotina</taxon>
        <taxon>Sordariomycetes</taxon>
        <taxon>Hypocreomycetidae</taxon>
        <taxon>Glomerellales</taxon>
        <taxon>Glomerellaceae</taxon>
        <taxon>Colletotrichum</taxon>
        <taxon>Colletotrichum spaethianum species complex</taxon>
    </lineage>
</organism>
<sequence length="91" mass="10300">MPQAADRANQIFLASRSGNFPPPPSDTPLFLAAWHAPPFLFSWDGNEMIIASPPSRPLIGLNLFLDKVDRQNQYLTPPFSLQFRRALFVFL</sequence>
<gene>
    <name evidence="1" type="ORF">CI238_11603</name>
</gene>
<protein>
    <submittedName>
        <fullName evidence="1">Uncharacterized protein</fullName>
    </submittedName>
</protein>
<evidence type="ECO:0000313" key="1">
    <source>
        <dbReference type="EMBL" id="KZL63943.1"/>
    </source>
</evidence>
<feature type="non-terminal residue" evidence="1">
    <location>
        <position position="91"/>
    </location>
</feature>
<dbReference type="AlphaFoldDB" id="A0A161VYS3"/>
<proteinExistence type="predicted"/>
<accession>A0A161VYS3</accession>
<keyword evidence="2" id="KW-1185">Reference proteome</keyword>